<dbReference type="GO" id="GO:0030490">
    <property type="term" value="P:maturation of SSU-rRNA"/>
    <property type="evidence" value="ECO:0007669"/>
    <property type="project" value="InterPro"/>
</dbReference>
<dbReference type="Pfam" id="PF00271">
    <property type="entry name" value="Helicase_C"/>
    <property type="match status" value="1"/>
</dbReference>
<dbReference type="CDD" id="cd18787">
    <property type="entry name" value="SF2_C_DEAD"/>
    <property type="match status" value="1"/>
</dbReference>
<dbReference type="PANTHER" id="PTHR47959">
    <property type="entry name" value="ATP-DEPENDENT RNA HELICASE RHLE-RELATED"/>
    <property type="match status" value="1"/>
</dbReference>
<dbReference type="InterPro" id="IPR014014">
    <property type="entry name" value="RNA_helicase_DEAD_Q_motif"/>
</dbReference>
<dbReference type="AlphaFoldDB" id="A0A0E0ANJ9"/>
<dbReference type="Gene3D" id="3.40.50.300">
    <property type="entry name" value="P-loop containing nucleotide triphosphate hydrolases"/>
    <property type="match status" value="2"/>
</dbReference>
<evidence type="ECO:0000256" key="4">
    <source>
        <dbReference type="ARBA" id="ARBA00022806"/>
    </source>
</evidence>
<protein>
    <recommendedName>
        <fullName evidence="1">RNA helicase</fullName>
        <ecNumber evidence="1">3.6.4.13</ecNumber>
    </recommendedName>
</protein>
<dbReference type="GO" id="GO:0005524">
    <property type="term" value="F:ATP binding"/>
    <property type="evidence" value="ECO:0007669"/>
    <property type="project" value="UniProtKB-KW"/>
</dbReference>
<dbReference type="EnsemblPlants" id="OGLUM07G24520.1">
    <property type="protein sequence ID" value="OGLUM07G24520.1"/>
    <property type="gene ID" value="OGLUM07G24520"/>
</dbReference>
<dbReference type="EC" id="3.6.4.13" evidence="1"/>
<evidence type="ECO:0000259" key="11">
    <source>
        <dbReference type="PROSITE" id="PS51192"/>
    </source>
</evidence>
<dbReference type="HOGENOM" id="CLU_003041_1_4_1"/>
<reference evidence="14" key="1">
    <citation type="submission" date="2015-04" db="UniProtKB">
        <authorList>
            <consortium name="EnsemblPlants"/>
        </authorList>
    </citation>
    <scope>IDENTIFICATION</scope>
</reference>
<dbReference type="eggNOG" id="KOG0344">
    <property type="taxonomic scope" value="Eukaryota"/>
</dbReference>
<feature type="region of interest" description="Disordered" evidence="10">
    <location>
        <begin position="249"/>
        <end position="293"/>
    </location>
</feature>
<feature type="short sequence motif" description="Q motif" evidence="9">
    <location>
        <begin position="368"/>
        <end position="396"/>
    </location>
</feature>
<evidence type="ECO:0000256" key="3">
    <source>
        <dbReference type="ARBA" id="ARBA00022801"/>
    </source>
</evidence>
<keyword evidence="2" id="KW-0547">Nucleotide-binding</keyword>
<dbReference type="SUPFAM" id="SSF52540">
    <property type="entry name" value="P-loop containing nucleoside triphosphate hydrolases"/>
    <property type="match status" value="1"/>
</dbReference>
<accession>A0A0E0ANJ9</accession>
<dbReference type="PROSITE" id="PS51192">
    <property type="entry name" value="HELICASE_ATP_BIND_1"/>
    <property type="match status" value="1"/>
</dbReference>
<evidence type="ECO:0000256" key="7">
    <source>
        <dbReference type="ARBA" id="ARBA00024355"/>
    </source>
</evidence>
<dbReference type="GO" id="GO:0005829">
    <property type="term" value="C:cytosol"/>
    <property type="evidence" value="ECO:0007669"/>
    <property type="project" value="TreeGrafter"/>
</dbReference>
<evidence type="ECO:0000313" key="15">
    <source>
        <dbReference type="Proteomes" id="UP000026961"/>
    </source>
</evidence>
<evidence type="ECO:0000256" key="9">
    <source>
        <dbReference type="PROSITE-ProRule" id="PRU00552"/>
    </source>
</evidence>
<dbReference type="Gramene" id="OGLUM07G24520.1">
    <property type="protein sequence ID" value="OGLUM07G24520.1"/>
    <property type="gene ID" value="OGLUM07G24520"/>
</dbReference>
<keyword evidence="6" id="KW-0694">RNA-binding</keyword>
<dbReference type="InterPro" id="IPR011545">
    <property type="entry name" value="DEAD/DEAH_box_helicase_dom"/>
</dbReference>
<dbReference type="PROSITE" id="PS51194">
    <property type="entry name" value="HELICASE_CTER"/>
    <property type="match status" value="1"/>
</dbReference>
<evidence type="ECO:0000256" key="5">
    <source>
        <dbReference type="ARBA" id="ARBA00022840"/>
    </source>
</evidence>
<dbReference type="InterPro" id="IPR044764">
    <property type="entry name" value="DDX52/Rok1_DEADc"/>
</dbReference>
<keyword evidence="3" id="KW-0378">Hydrolase</keyword>
<evidence type="ECO:0000256" key="8">
    <source>
        <dbReference type="ARBA" id="ARBA00047984"/>
    </source>
</evidence>
<feature type="domain" description="Helicase ATP-binding" evidence="11">
    <location>
        <begin position="399"/>
        <end position="569"/>
    </location>
</feature>
<evidence type="ECO:0000256" key="10">
    <source>
        <dbReference type="SAM" id="MobiDB-lite"/>
    </source>
</evidence>
<evidence type="ECO:0000256" key="2">
    <source>
        <dbReference type="ARBA" id="ARBA00022741"/>
    </source>
</evidence>
<evidence type="ECO:0000256" key="1">
    <source>
        <dbReference type="ARBA" id="ARBA00012552"/>
    </source>
</evidence>
<dbReference type="Proteomes" id="UP000026961">
    <property type="component" value="Chromosome 7"/>
</dbReference>
<proteinExistence type="inferred from homology"/>
<dbReference type="Pfam" id="PF07893">
    <property type="entry name" value="DUF1668"/>
    <property type="match status" value="1"/>
</dbReference>
<organism evidence="14">
    <name type="scientific">Oryza glumipatula</name>
    <dbReference type="NCBI Taxonomy" id="40148"/>
    <lineage>
        <taxon>Eukaryota</taxon>
        <taxon>Viridiplantae</taxon>
        <taxon>Streptophyta</taxon>
        <taxon>Embryophyta</taxon>
        <taxon>Tracheophyta</taxon>
        <taxon>Spermatophyta</taxon>
        <taxon>Magnoliopsida</taxon>
        <taxon>Liliopsida</taxon>
        <taxon>Poales</taxon>
        <taxon>Poaceae</taxon>
        <taxon>BOP clade</taxon>
        <taxon>Oryzoideae</taxon>
        <taxon>Oryzeae</taxon>
        <taxon>Oryzinae</taxon>
        <taxon>Oryza</taxon>
    </lineage>
</organism>
<feature type="compositionally biased region" description="Basic residues" evidence="10">
    <location>
        <begin position="269"/>
        <end position="286"/>
    </location>
</feature>
<reference evidence="14" key="2">
    <citation type="submission" date="2018-05" db="EMBL/GenBank/DDBJ databases">
        <title>OgluRS3 (Oryza glumaepatula Reference Sequence Version 3).</title>
        <authorList>
            <person name="Zhang J."/>
            <person name="Kudrna D."/>
            <person name="Lee S."/>
            <person name="Talag J."/>
            <person name="Welchert J."/>
            <person name="Wing R.A."/>
        </authorList>
    </citation>
    <scope>NUCLEOTIDE SEQUENCE [LARGE SCALE GENOMIC DNA]</scope>
</reference>
<evidence type="ECO:0000259" key="12">
    <source>
        <dbReference type="PROSITE" id="PS51194"/>
    </source>
</evidence>
<dbReference type="CDD" id="cd17957">
    <property type="entry name" value="DEADc_DDX52"/>
    <property type="match status" value="1"/>
</dbReference>
<evidence type="ECO:0000259" key="13">
    <source>
        <dbReference type="PROSITE" id="PS51195"/>
    </source>
</evidence>
<dbReference type="InterPro" id="IPR027417">
    <property type="entry name" value="P-loop_NTPase"/>
</dbReference>
<dbReference type="InterPro" id="IPR014001">
    <property type="entry name" value="Helicase_ATP-bd"/>
</dbReference>
<comment type="similarity">
    <text evidence="7">Belongs to the DEAD box helicase family. DDX52/ROK1 subfamily.</text>
</comment>
<keyword evidence="4" id="KW-0347">Helicase</keyword>
<dbReference type="STRING" id="40148.A0A0E0ANJ9"/>
<dbReference type="Pfam" id="PF00270">
    <property type="entry name" value="DEAD"/>
    <property type="match status" value="1"/>
</dbReference>
<dbReference type="InterPro" id="IPR001650">
    <property type="entry name" value="Helicase_C-like"/>
</dbReference>
<evidence type="ECO:0000313" key="14">
    <source>
        <dbReference type="EnsemblPlants" id="OGLUM07G24520.1"/>
    </source>
</evidence>
<keyword evidence="15" id="KW-1185">Reference proteome</keyword>
<dbReference type="GO" id="GO:0003723">
    <property type="term" value="F:RNA binding"/>
    <property type="evidence" value="ECO:0007669"/>
    <property type="project" value="UniProtKB-KW"/>
</dbReference>
<dbReference type="PANTHER" id="PTHR47959:SF15">
    <property type="entry name" value="RNA HELICASE"/>
    <property type="match status" value="1"/>
</dbReference>
<feature type="domain" description="DEAD-box RNA helicase Q" evidence="13">
    <location>
        <begin position="368"/>
        <end position="396"/>
    </location>
</feature>
<dbReference type="SMART" id="SM00487">
    <property type="entry name" value="DEXDc"/>
    <property type="match status" value="1"/>
</dbReference>
<name>A0A0E0ANJ9_9ORYZ</name>
<comment type="catalytic activity">
    <reaction evidence="8">
        <text>ATP + H2O = ADP + phosphate + H(+)</text>
        <dbReference type="Rhea" id="RHEA:13065"/>
        <dbReference type="ChEBI" id="CHEBI:15377"/>
        <dbReference type="ChEBI" id="CHEBI:15378"/>
        <dbReference type="ChEBI" id="CHEBI:30616"/>
        <dbReference type="ChEBI" id="CHEBI:43474"/>
        <dbReference type="ChEBI" id="CHEBI:456216"/>
        <dbReference type="EC" id="3.6.4.13"/>
    </reaction>
</comment>
<dbReference type="GO" id="GO:0003724">
    <property type="term" value="F:RNA helicase activity"/>
    <property type="evidence" value="ECO:0007669"/>
    <property type="project" value="UniProtKB-EC"/>
</dbReference>
<dbReference type="InterPro" id="IPR012871">
    <property type="entry name" value="DUF1668_ORYSA"/>
</dbReference>
<keyword evidence="5" id="KW-0067">ATP-binding</keyword>
<dbReference type="InterPro" id="IPR050079">
    <property type="entry name" value="DEAD_box_RNA_helicase"/>
</dbReference>
<dbReference type="SMART" id="SM00490">
    <property type="entry name" value="HELICc"/>
    <property type="match status" value="1"/>
</dbReference>
<feature type="domain" description="Helicase C-terminal" evidence="12">
    <location>
        <begin position="597"/>
        <end position="741"/>
    </location>
</feature>
<sequence>MGLSRRFLNLIVDDRSQSQGAKSLRCLDLRRHKLFNTTPPPVVLPLNGDGDGPKNKQAMHKIVLPTPSFNLRAPHFFPAAADRRVFSLDQSGRAFLLDAESPRMVILPRLQKPNLEPIALYIPCPKLDLDGYGSGSGGGNLFIMDRIVKPKAGCNHFEFEGEALIYSKHSPNILCKRWDYELLPPLPLNVRENTTSLEISSYAVGFKEEVLVVVGGGGQRLAMEKAKLSSALFAGTHFDRKRFAGDFARFRQGPPGPDVASAAAPSPEKKRKRKSKAKAKKSKKRRAEGADSASDAVEGFSVFKGLAAKKDEEDSEKKVKTSKSEDSEVVRRRKEVEREIERAAILRKRFDIHISGQNVPAPLENFEELVSRYGCDSYLVGNLSKLGFQEPTPIQRQAIPILLSGRECFACAPTGSGKTLAFLFPILMKIKPGSKEGVKAVILCPTRELAAQTTRECKKLAKGRKFYIKLMTKDLSKSGNFKDMHCDILVSTPLRLDHAVQKRDLHLSRVEYLVLDESDKLFELGFVEVIDSVVKACSNPSIIRSLFSATLPDSIEALARTIMHDAVRVIVGRKNSASSLIKQKLIFAGTEKGKLLALRQSFAESLNPPVLIFVQSKERAKELYKELAFDDVRADVIHADLDEEQRQDAVDNLRAGKTWVLIATEVIARGMDFKGVNCVINYDFPESASAYIHRIGRSGRAGRSGEAITFFTEEDKPFLRNIANVLISSGCEVPSWIKALPKLKRKKHRVNRDPISTLPDED</sequence>
<evidence type="ECO:0000256" key="6">
    <source>
        <dbReference type="ARBA" id="ARBA00022884"/>
    </source>
</evidence>
<dbReference type="PROSITE" id="PS51195">
    <property type="entry name" value="Q_MOTIF"/>
    <property type="match status" value="1"/>
</dbReference>
<dbReference type="GO" id="GO:0016787">
    <property type="term" value="F:hydrolase activity"/>
    <property type="evidence" value="ECO:0007669"/>
    <property type="project" value="UniProtKB-KW"/>
</dbReference>